<dbReference type="PROSITE" id="PS50977">
    <property type="entry name" value="HTH_TETR_2"/>
    <property type="match status" value="1"/>
</dbReference>
<dbReference type="InterPro" id="IPR009057">
    <property type="entry name" value="Homeodomain-like_sf"/>
</dbReference>
<dbReference type="Gene3D" id="1.10.357.10">
    <property type="entry name" value="Tetracycline Repressor, domain 2"/>
    <property type="match status" value="1"/>
</dbReference>
<evidence type="ECO:0000256" key="2">
    <source>
        <dbReference type="ARBA" id="ARBA00023125"/>
    </source>
</evidence>
<dbReference type="OrthoDB" id="4567939at2"/>
<evidence type="ECO:0000256" key="3">
    <source>
        <dbReference type="ARBA" id="ARBA00023163"/>
    </source>
</evidence>
<dbReference type="Proteomes" id="UP000199494">
    <property type="component" value="Unassembled WGS sequence"/>
</dbReference>
<evidence type="ECO:0000313" key="5">
    <source>
        <dbReference type="Proteomes" id="UP000199494"/>
    </source>
</evidence>
<dbReference type="KEGG" id="pmad:BAY61_27770"/>
<proteinExistence type="predicted"/>
<keyword evidence="1" id="KW-0805">Transcription regulation</keyword>
<dbReference type="InterPro" id="IPR001647">
    <property type="entry name" value="HTH_TetR"/>
</dbReference>
<dbReference type="STRING" id="530584.SAMN05421630_104384"/>
<dbReference type="InterPro" id="IPR054156">
    <property type="entry name" value="YxaF_TetR_C"/>
</dbReference>
<evidence type="ECO:0000256" key="1">
    <source>
        <dbReference type="ARBA" id="ARBA00023015"/>
    </source>
</evidence>
<name>A0A222VW89_9PSEU</name>
<dbReference type="AlphaFoldDB" id="A0A222VW89"/>
<gene>
    <name evidence="4" type="ORF">SAMN05421630_104384</name>
</gene>
<dbReference type="PANTHER" id="PTHR47506:SF3">
    <property type="entry name" value="HTH-TYPE TRANSCRIPTIONAL REGULATOR LMRA"/>
    <property type="match status" value="1"/>
</dbReference>
<sequence>MVRRTDTRDRMLRSAAALFRGKGYHATGLTQLLSEGGAPKGSLYFHFPGGKEQLAAEALAGEGARLCEQLRATLEAAPDPAKGITAIVEFLAGELAASDFRQGCPLSTVALEAAAESEAIRTACETGYASWQQVFEAAFTEAGMRVERASELATMTLASIEGALLLAKTRRDTTPLRLVGGQLATTIERELN</sequence>
<dbReference type="SUPFAM" id="SSF48498">
    <property type="entry name" value="Tetracyclin repressor-like, C-terminal domain"/>
    <property type="match status" value="1"/>
</dbReference>
<dbReference type="Pfam" id="PF00440">
    <property type="entry name" value="TetR_N"/>
    <property type="match status" value="1"/>
</dbReference>
<reference evidence="4 5" key="1">
    <citation type="submission" date="2016-10" db="EMBL/GenBank/DDBJ databases">
        <authorList>
            <person name="de Groot N.N."/>
        </authorList>
    </citation>
    <scope>NUCLEOTIDE SEQUENCE [LARGE SCALE GENOMIC DNA]</scope>
    <source>
        <strain evidence="4 5">CGMCC 4.5506</strain>
    </source>
</reference>
<dbReference type="SUPFAM" id="SSF46689">
    <property type="entry name" value="Homeodomain-like"/>
    <property type="match status" value="1"/>
</dbReference>
<organism evidence="4 5">
    <name type="scientific">Prauserella marina</name>
    <dbReference type="NCBI Taxonomy" id="530584"/>
    <lineage>
        <taxon>Bacteria</taxon>
        <taxon>Bacillati</taxon>
        <taxon>Actinomycetota</taxon>
        <taxon>Actinomycetes</taxon>
        <taxon>Pseudonocardiales</taxon>
        <taxon>Pseudonocardiaceae</taxon>
        <taxon>Prauserella</taxon>
    </lineage>
</organism>
<protein>
    <submittedName>
        <fullName evidence="4">TetR/AcrR family transcriptional regulator, lmrAB and yxaGH operons repressor</fullName>
    </submittedName>
</protein>
<dbReference type="EMBL" id="FMZE01000004">
    <property type="protein sequence ID" value="SDC90729.1"/>
    <property type="molecule type" value="Genomic_DNA"/>
</dbReference>
<dbReference type="RefSeq" id="WP_091803483.1">
    <property type="nucleotide sequence ID" value="NZ_CP016353.1"/>
</dbReference>
<keyword evidence="5" id="KW-1185">Reference proteome</keyword>
<dbReference type="Pfam" id="PF21993">
    <property type="entry name" value="TetR_C_13_2"/>
    <property type="match status" value="1"/>
</dbReference>
<dbReference type="GO" id="GO:0003677">
    <property type="term" value="F:DNA binding"/>
    <property type="evidence" value="ECO:0007669"/>
    <property type="project" value="UniProtKB-UniRule"/>
</dbReference>
<accession>A0A222VW89</accession>
<dbReference type="PANTHER" id="PTHR47506">
    <property type="entry name" value="TRANSCRIPTIONAL REGULATORY PROTEIN"/>
    <property type="match status" value="1"/>
</dbReference>
<keyword evidence="3" id="KW-0804">Transcription</keyword>
<keyword evidence="2" id="KW-0238">DNA-binding</keyword>
<dbReference type="InterPro" id="IPR036271">
    <property type="entry name" value="Tet_transcr_reg_TetR-rel_C_sf"/>
</dbReference>
<evidence type="ECO:0000313" key="4">
    <source>
        <dbReference type="EMBL" id="SDC90729.1"/>
    </source>
</evidence>